<evidence type="ECO:0000313" key="2">
    <source>
        <dbReference type="EMBL" id="BDR60560.1"/>
    </source>
</evidence>
<reference evidence="2 3" key="1">
    <citation type="journal article" date="2023" name="Microbiol. Spectr.">
        <title>Symbiosis of Carpenter Bees with Uncharacterized Lactic Acid Bacteria Showing NAD Auxotrophy.</title>
        <authorList>
            <person name="Kawasaki S."/>
            <person name="Ozawa K."/>
            <person name="Mori T."/>
            <person name="Yamamoto A."/>
            <person name="Ito M."/>
            <person name="Ohkuma M."/>
            <person name="Sakamoto M."/>
            <person name="Matsutani M."/>
        </authorList>
    </citation>
    <scope>NUCLEOTIDE SEQUENCE [LARGE SCALE GENOMIC DNA]</scope>
    <source>
        <strain evidence="2 3">Kim32-2</strain>
    </source>
</reference>
<sequence>MWQQCAQLFSQDFRFIVLDPRNQGKSERTFKGQRISRHAADLAELMQQLNLKSVVGIGNSMGAANLWATISLFGENRFRALVDLDQPPKMIKDQSWQYGFKDLTWENFPQYLKFDFGTGIYSHVDDTMFNQAKAEAQKFPYHPEDNFLCRIDHAAQDWRDVLVGLKVPMLVLAGENSPFFDYHFATAMTTLNSVIKAETIPNCGHLLQAEQPQLVYQQVMSFLKKVKANG</sequence>
<accession>A0ABN6SK09</accession>
<dbReference type="Gene3D" id="3.40.50.1820">
    <property type="entry name" value="alpha/beta hydrolase"/>
    <property type="match status" value="1"/>
</dbReference>
<dbReference type="EMBL" id="AP026803">
    <property type="protein sequence ID" value="BDR60560.1"/>
    <property type="molecule type" value="Genomic_DNA"/>
</dbReference>
<dbReference type="GO" id="GO:0016787">
    <property type="term" value="F:hydrolase activity"/>
    <property type="evidence" value="ECO:0007669"/>
    <property type="project" value="UniProtKB-KW"/>
</dbReference>
<dbReference type="InterPro" id="IPR000073">
    <property type="entry name" value="AB_hydrolase_1"/>
</dbReference>
<gene>
    <name evidence="2" type="ORF">KIM322_08210</name>
</gene>
<feature type="domain" description="AB hydrolase-1" evidence="1">
    <location>
        <begin position="2"/>
        <end position="216"/>
    </location>
</feature>
<evidence type="ECO:0000313" key="3">
    <source>
        <dbReference type="Proteomes" id="UP001321741"/>
    </source>
</evidence>
<dbReference type="Proteomes" id="UP001321741">
    <property type="component" value="Chromosome"/>
</dbReference>
<protein>
    <submittedName>
        <fullName evidence="2">Hydrolase</fullName>
    </submittedName>
</protein>
<dbReference type="SUPFAM" id="SSF53474">
    <property type="entry name" value="alpha/beta-Hydrolases"/>
    <property type="match status" value="1"/>
</dbReference>
<organism evidence="2 3">
    <name type="scientific">Lactobacillus xylocopicola</name>
    <dbReference type="NCBI Taxonomy" id="2976676"/>
    <lineage>
        <taxon>Bacteria</taxon>
        <taxon>Bacillati</taxon>
        <taxon>Bacillota</taxon>
        <taxon>Bacilli</taxon>
        <taxon>Lactobacillales</taxon>
        <taxon>Lactobacillaceae</taxon>
        <taxon>Lactobacillus</taxon>
    </lineage>
</organism>
<proteinExistence type="predicted"/>
<evidence type="ECO:0000259" key="1">
    <source>
        <dbReference type="Pfam" id="PF12697"/>
    </source>
</evidence>
<keyword evidence="2" id="KW-0378">Hydrolase</keyword>
<dbReference type="Pfam" id="PF12697">
    <property type="entry name" value="Abhydrolase_6"/>
    <property type="match status" value="1"/>
</dbReference>
<dbReference type="PANTHER" id="PTHR43798">
    <property type="entry name" value="MONOACYLGLYCEROL LIPASE"/>
    <property type="match status" value="1"/>
</dbReference>
<dbReference type="InterPro" id="IPR050266">
    <property type="entry name" value="AB_hydrolase_sf"/>
</dbReference>
<dbReference type="InterPro" id="IPR029058">
    <property type="entry name" value="AB_hydrolase_fold"/>
</dbReference>
<keyword evidence="3" id="KW-1185">Reference proteome</keyword>
<name>A0ABN6SK09_9LACO</name>